<feature type="transmembrane region" description="Helical" evidence="1">
    <location>
        <begin position="173"/>
        <end position="195"/>
    </location>
</feature>
<dbReference type="Pfam" id="PF02592">
    <property type="entry name" value="Vut_1"/>
    <property type="match status" value="1"/>
</dbReference>
<dbReference type="HAMAP" id="MF_02088">
    <property type="entry name" value="Q_prec_transport"/>
    <property type="match status" value="1"/>
</dbReference>
<dbReference type="PANTHER" id="PTHR34300">
    <property type="entry name" value="QUEUOSINE PRECURSOR TRANSPORTER-RELATED"/>
    <property type="match status" value="1"/>
</dbReference>
<feature type="transmembrane region" description="Helical" evidence="1">
    <location>
        <begin position="7"/>
        <end position="29"/>
    </location>
</feature>
<sequence length="214" mass="22839">MLIGRRFPIYVALMTLVVVASNFLVQYPLPGSIAGMQLGDLLTWGAFSYPFAFLVTDLTNRQLGPHIARRVVVAGFAVAVALSFVAATPRIAIASGTAFLLGQLLDIAVFNRLRRQTWWRAPLAGSLVGSSLDTAMFFSFAFAPLFVFLGPNDAFALEAAPLLGLASAGTPRWISWAFGDLLVKFLCGIALLLPYGALMSVIKPMPTTAAKAAS</sequence>
<protein>
    <recommendedName>
        <fullName evidence="1">Probable queuosine precursor transporter</fullName>
        <shortName evidence="1">Q precursor transporter</shortName>
    </recommendedName>
</protein>
<proteinExistence type="inferred from homology"/>
<organism evidence="2 3">
    <name type="scientific">Sinorhizobium alkalisoli</name>
    <dbReference type="NCBI Taxonomy" id="1752398"/>
    <lineage>
        <taxon>Bacteria</taxon>
        <taxon>Pseudomonadati</taxon>
        <taxon>Pseudomonadota</taxon>
        <taxon>Alphaproteobacteria</taxon>
        <taxon>Hyphomicrobiales</taxon>
        <taxon>Rhizobiaceae</taxon>
        <taxon>Sinorhizobium/Ensifer group</taxon>
        <taxon>Sinorhizobium</taxon>
    </lineage>
</organism>
<dbReference type="InterPro" id="IPR003744">
    <property type="entry name" value="YhhQ"/>
</dbReference>
<feature type="transmembrane region" description="Helical" evidence="1">
    <location>
        <begin position="67"/>
        <end position="85"/>
    </location>
</feature>
<feature type="transmembrane region" description="Helical" evidence="1">
    <location>
        <begin position="91"/>
        <end position="111"/>
    </location>
</feature>
<dbReference type="PANTHER" id="PTHR34300:SF1">
    <property type="entry name" value="QUEUOSINE PRECURSOR TRANSPORTER"/>
    <property type="match status" value="1"/>
</dbReference>
<keyword evidence="3" id="KW-1185">Reference proteome</keyword>
<comment type="similarity">
    <text evidence="1">Belongs to the vitamin uptake transporter (VUT/ECF) (TC 2.A.88) family. Q precursor transporter subfamily.</text>
</comment>
<dbReference type="STRING" id="1752398.A8M32_15260"/>
<keyword evidence="1" id="KW-1003">Cell membrane</keyword>
<gene>
    <name evidence="2" type="ORF">A8M32_15260</name>
</gene>
<comment type="subcellular location">
    <subcellularLocation>
        <location evidence="1">Cell inner membrane</location>
        <topology evidence="1">Multi-pass membrane protein</topology>
    </subcellularLocation>
</comment>
<evidence type="ECO:0000313" key="3">
    <source>
        <dbReference type="Proteomes" id="UP000094342"/>
    </source>
</evidence>
<keyword evidence="1" id="KW-0997">Cell inner membrane</keyword>
<evidence type="ECO:0000313" key="2">
    <source>
        <dbReference type="EMBL" id="ODR90667.1"/>
    </source>
</evidence>
<keyword evidence="1" id="KW-0813">Transport</keyword>
<keyword evidence="1" id="KW-0812">Transmembrane</keyword>
<dbReference type="EMBL" id="LYBW01000058">
    <property type="protein sequence ID" value="ODR90667.1"/>
    <property type="molecule type" value="Genomic_DNA"/>
</dbReference>
<keyword evidence="1" id="KW-0472">Membrane</keyword>
<dbReference type="GO" id="GO:0005886">
    <property type="term" value="C:plasma membrane"/>
    <property type="evidence" value="ECO:0007669"/>
    <property type="project" value="UniProtKB-SubCell"/>
</dbReference>
<reference evidence="3" key="1">
    <citation type="submission" date="2016-05" db="EMBL/GenBank/DDBJ databases">
        <authorList>
            <person name="Li Y."/>
        </authorList>
    </citation>
    <scope>NUCLEOTIDE SEQUENCE [LARGE SCALE GENOMIC DNA]</scope>
    <source>
        <strain evidence="3">YIC4027</strain>
    </source>
</reference>
<comment type="function">
    <text evidence="1">Involved in the import of queuosine (Q) precursors, required for Q precursor salvage.</text>
</comment>
<dbReference type="GO" id="GO:0022857">
    <property type="term" value="F:transmembrane transporter activity"/>
    <property type="evidence" value="ECO:0007669"/>
    <property type="project" value="UniProtKB-UniRule"/>
</dbReference>
<feature type="transmembrane region" description="Helical" evidence="1">
    <location>
        <begin position="41"/>
        <end position="60"/>
    </location>
</feature>
<feature type="transmembrane region" description="Helical" evidence="1">
    <location>
        <begin position="123"/>
        <end position="149"/>
    </location>
</feature>
<accession>A0A1E3VB74</accession>
<dbReference type="AlphaFoldDB" id="A0A1E3VB74"/>
<dbReference type="OrthoDB" id="7065604at2"/>
<keyword evidence="1" id="KW-1133">Transmembrane helix</keyword>
<comment type="caution">
    <text evidence="2">The sequence shown here is derived from an EMBL/GenBank/DDBJ whole genome shotgun (WGS) entry which is preliminary data.</text>
</comment>
<evidence type="ECO:0000256" key="1">
    <source>
        <dbReference type="HAMAP-Rule" id="MF_02088"/>
    </source>
</evidence>
<name>A0A1E3VB74_9HYPH</name>
<dbReference type="RefSeq" id="WP_069459244.1">
    <property type="nucleotide sequence ID" value="NZ_CP034909.1"/>
</dbReference>
<dbReference type="Proteomes" id="UP000094342">
    <property type="component" value="Unassembled WGS sequence"/>
</dbReference>